<keyword evidence="3" id="KW-1185">Reference proteome</keyword>
<name>A0A176YE73_9BRAD</name>
<evidence type="ECO:0000256" key="1">
    <source>
        <dbReference type="SAM" id="Phobius"/>
    </source>
</evidence>
<accession>A0A176YE73</accession>
<gene>
    <name evidence="2" type="ORF">AYJ54_23580</name>
</gene>
<keyword evidence="1" id="KW-0812">Transmembrane</keyword>
<proteinExistence type="predicted"/>
<comment type="caution">
    <text evidence="2">The sequence shown here is derived from an EMBL/GenBank/DDBJ whole genome shotgun (WGS) entry which is preliminary data.</text>
</comment>
<keyword evidence="1" id="KW-1133">Transmembrane helix</keyword>
<dbReference type="EMBL" id="LUUB01000082">
    <property type="protein sequence ID" value="OAF04823.1"/>
    <property type="molecule type" value="Genomic_DNA"/>
</dbReference>
<feature type="transmembrane region" description="Helical" evidence="1">
    <location>
        <begin position="196"/>
        <end position="218"/>
    </location>
</feature>
<evidence type="ECO:0000313" key="2">
    <source>
        <dbReference type="EMBL" id="OAF04823.1"/>
    </source>
</evidence>
<keyword evidence="1" id="KW-0472">Membrane</keyword>
<dbReference type="AlphaFoldDB" id="A0A176YE73"/>
<reference evidence="2 3" key="1">
    <citation type="submission" date="2016-03" db="EMBL/GenBank/DDBJ databases">
        <title>Draft Genome Sequence of the Strain BR 10245 (Bradyrhizobium sp.) isolated from nodules of Centrolobium paraense.</title>
        <authorList>
            <person name="Simoes-Araujo J.L.Sr."/>
            <person name="Barauna A.C."/>
            <person name="Silva K."/>
            <person name="Zilli J.E."/>
        </authorList>
    </citation>
    <scope>NUCLEOTIDE SEQUENCE [LARGE SCALE GENOMIC DNA]</scope>
    <source>
        <strain evidence="2 3">BR 10245</strain>
    </source>
</reference>
<evidence type="ECO:0000313" key="3">
    <source>
        <dbReference type="Proteomes" id="UP000076959"/>
    </source>
</evidence>
<dbReference type="Proteomes" id="UP000076959">
    <property type="component" value="Unassembled WGS sequence"/>
</dbReference>
<sequence>MTVARFRWKSWLAWLVTSLLLILYVRAGLLASKAYEFAIKLEPGYSKEFEVYRFVEGPLSMELQFRDGANHRRRPELGDPATQGDWRESGILKFDNPGSAIRIVASVLDAAPVTYEAMPASAHGVALATRTLTSSLSLSPGVYKWPAERNKLQLHQGANVVSINVATVERPLVGEDVELWVKPALGFEAGDAGLSWLWPSLLWPIFFIVQLGWAFALWRAGTGTRPSSVE</sequence>
<organism evidence="2 3">
    <name type="scientific">Bradyrhizobium centrolobii</name>
    <dbReference type="NCBI Taxonomy" id="1505087"/>
    <lineage>
        <taxon>Bacteria</taxon>
        <taxon>Pseudomonadati</taxon>
        <taxon>Pseudomonadota</taxon>
        <taxon>Alphaproteobacteria</taxon>
        <taxon>Hyphomicrobiales</taxon>
        <taxon>Nitrobacteraceae</taxon>
        <taxon>Bradyrhizobium</taxon>
    </lineage>
</organism>
<protein>
    <submittedName>
        <fullName evidence="2">Uncharacterized protein</fullName>
    </submittedName>
</protein>